<evidence type="ECO:0000256" key="1">
    <source>
        <dbReference type="SAM" id="Phobius"/>
    </source>
</evidence>
<sequence length="396" mass="45910">MDKAIMLDLFLLQVIGVFYIYNRSKEEESQVLLKLFGYSILGAFSFAINSIKLPIGFIIFLLFFKPGENIKRKREAAFLGFAVFLISIAIPFFQKTVYEWPRVVELEDYHLDKISFEEEWKNVQEELGMGNYAVIDSFETAFDKEGELYSLDISLTEPVIDGFIYYHLQLDEEKNLKIRRYRNEEGMMIDGKSEVIYFFRHLDALSSEMFKGPDIQYYTLSSSGNREGYAVREAEKFLVTDSGGVEKIEDHQFPLEGIMLDVCGFAGEYNGNNHEMCTLNQHFLLDVTFPELEVTKDNILDLARRDKEINEWFENHTGESVGNEKNGVFTLKKDGKDIEVKEEEYITALKETPYVTLNEVDKIWIAEVEHPYGDAPHTIEIRVNAVTGKVIDYFFR</sequence>
<accession>A0A5D4M8B6</accession>
<evidence type="ECO:0000313" key="3">
    <source>
        <dbReference type="Proteomes" id="UP000325182"/>
    </source>
</evidence>
<dbReference type="Proteomes" id="UP000325182">
    <property type="component" value="Unassembled WGS sequence"/>
</dbReference>
<protein>
    <recommendedName>
        <fullName evidence="4">PepSY domain-containing protein</fullName>
    </recommendedName>
</protein>
<organism evidence="2 3">
    <name type="scientific">Rossellomorea vietnamensis</name>
    <dbReference type="NCBI Taxonomy" id="218284"/>
    <lineage>
        <taxon>Bacteria</taxon>
        <taxon>Bacillati</taxon>
        <taxon>Bacillota</taxon>
        <taxon>Bacilli</taxon>
        <taxon>Bacillales</taxon>
        <taxon>Bacillaceae</taxon>
        <taxon>Rossellomorea</taxon>
    </lineage>
</organism>
<feature type="transmembrane region" description="Helical" evidence="1">
    <location>
        <begin position="41"/>
        <end position="64"/>
    </location>
</feature>
<proteinExistence type="predicted"/>
<dbReference type="AlphaFoldDB" id="A0A5D4M8B6"/>
<reference evidence="2 3" key="1">
    <citation type="submission" date="2019-08" db="EMBL/GenBank/DDBJ databases">
        <title>Bacillus genomes from the desert of Cuatro Cienegas, Coahuila.</title>
        <authorList>
            <person name="Olmedo-Alvarez G."/>
        </authorList>
    </citation>
    <scope>NUCLEOTIDE SEQUENCE [LARGE SCALE GENOMIC DNA]</scope>
    <source>
        <strain evidence="2 3">CH128b_4D</strain>
    </source>
</reference>
<evidence type="ECO:0000313" key="2">
    <source>
        <dbReference type="EMBL" id="TYR98179.1"/>
    </source>
</evidence>
<dbReference type="EMBL" id="VTEG01000013">
    <property type="protein sequence ID" value="TYR98179.1"/>
    <property type="molecule type" value="Genomic_DNA"/>
</dbReference>
<name>A0A5D4M8B6_9BACI</name>
<dbReference type="RefSeq" id="WP_148954566.1">
    <property type="nucleotide sequence ID" value="NZ_VTEG01000013.1"/>
</dbReference>
<evidence type="ECO:0008006" key="4">
    <source>
        <dbReference type="Google" id="ProtNLM"/>
    </source>
</evidence>
<gene>
    <name evidence="2" type="ORF">FZC84_16310</name>
</gene>
<keyword evidence="1" id="KW-0472">Membrane</keyword>
<feature type="transmembrane region" description="Helical" evidence="1">
    <location>
        <begin position="76"/>
        <end position="93"/>
    </location>
</feature>
<feature type="transmembrane region" description="Helical" evidence="1">
    <location>
        <begin position="5"/>
        <end position="21"/>
    </location>
</feature>
<keyword evidence="1" id="KW-0812">Transmembrane</keyword>
<keyword evidence="1" id="KW-1133">Transmembrane helix</keyword>
<comment type="caution">
    <text evidence="2">The sequence shown here is derived from an EMBL/GenBank/DDBJ whole genome shotgun (WGS) entry which is preliminary data.</text>
</comment>